<name>A0A1I7TNW5_9PELO</name>
<feature type="signal peptide" evidence="1">
    <location>
        <begin position="1"/>
        <end position="15"/>
    </location>
</feature>
<sequence length="288" mass="31788">MFWFLLLLLPLPALGATCPACPPNGIWSEWVADTPCLTSCGGCSKISYSRTCLSTQMDNCPCVGQTTTTMTCGTQACNWPRTNASNINCCNNAATVTVRNWVHCAPVIESNSFACCPDTGYFSKWTTWSKVANQAAWRRTRSCLSGGYNCPCKGDSEEITTTCPCRPITVITADTNTCNADPDHKNPWSVRTPLFLSSQCQTMIVIEASSFRNNFYTVREGFYDGSIGWFDTSGTCQQKTITYTDQTVLGSSGQFFKYYLNCNLNTLYFDGEVAGVKMTNVVSFAQYY</sequence>
<protein>
    <submittedName>
        <fullName evidence="3">GON domain-containing protein</fullName>
    </submittedName>
</protein>
<dbReference type="PANTHER" id="PTHR31936:SF7">
    <property type="entry name" value="SHK DOMAIN-CONTAINING PROTEIN"/>
    <property type="match status" value="1"/>
</dbReference>
<dbReference type="PROSITE" id="PS50092">
    <property type="entry name" value="TSP1"/>
    <property type="match status" value="1"/>
</dbReference>
<dbReference type="WBParaSite" id="Csp11.Scaffold629.g10305.t1">
    <property type="protein sequence ID" value="Csp11.Scaffold629.g10305.t1"/>
    <property type="gene ID" value="Csp11.Scaffold629.g10305"/>
</dbReference>
<dbReference type="Proteomes" id="UP000095282">
    <property type="component" value="Unplaced"/>
</dbReference>
<accession>A0A1I7TNW5</accession>
<dbReference type="PANTHER" id="PTHR31936">
    <property type="entry name" value="PROTEIN CBG18744"/>
    <property type="match status" value="1"/>
</dbReference>
<keyword evidence="1" id="KW-0732">Signal</keyword>
<reference evidence="3" key="1">
    <citation type="submission" date="2016-11" db="UniProtKB">
        <authorList>
            <consortium name="WormBaseParasite"/>
        </authorList>
    </citation>
    <scope>IDENTIFICATION</scope>
</reference>
<evidence type="ECO:0000256" key="1">
    <source>
        <dbReference type="SAM" id="SignalP"/>
    </source>
</evidence>
<proteinExistence type="predicted"/>
<dbReference type="AlphaFoldDB" id="A0A1I7TNW5"/>
<evidence type="ECO:0000313" key="2">
    <source>
        <dbReference type="Proteomes" id="UP000095282"/>
    </source>
</evidence>
<dbReference type="InterPro" id="IPR000884">
    <property type="entry name" value="TSP1_rpt"/>
</dbReference>
<dbReference type="STRING" id="1561998.A0A1I7TNW5"/>
<dbReference type="eggNOG" id="KOG1282">
    <property type="taxonomic scope" value="Eukaryota"/>
</dbReference>
<evidence type="ECO:0000313" key="3">
    <source>
        <dbReference type="WBParaSite" id="Csp11.Scaffold629.g10305.t1"/>
    </source>
</evidence>
<organism evidence="2 3">
    <name type="scientific">Caenorhabditis tropicalis</name>
    <dbReference type="NCBI Taxonomy" id="1561998"/>
    <lineage>
        <taxon>Eukaryota</taxon>
        <taxon>Metazoa</taxon>
        <taxon>Ecdysozoa</taxon>
        <taxon>Nematoda</taxon>
        <taxon>Chromadorea</taxon>
        <taxon>Rhabditida</taxon>
        <taxon>Rhabditina</taxon>
        <taxon>Rhabditomorpha</taxon>
        <taxon>Rhabditoidea</taxon>
        <taxon>Rhabditidae</taxon>
        <taxon>Peloderinae</taxon>
        <taxon>Caenorhabditis</taxon>
    </lineage>
</organism>
<feature type="chain" id="PRO_5012814157" evidence="1">
    <location>
        <begin position="16"/>
        <end position="288"/>
    </location>
</feature>
<keyword evidence="2" id="KW-1185">Reference proteome</keyword>